<dbReference type="InterPro" id="IPR011060">
    <property type="entry name" value="RibuloseP-bd_barrel"/>
</dbReference>
<dbReference type="InterPro" id="IPR001240">
    <property type="entry name" value="PRAI_dom"/>
</dbReference>
<dbReference type="CDD" id="cd00405">
    <property type="entry name" value="PRAI"/>
    <property type="match status" value="1"/>
</dbReference>
<evidence type="ECO:0000256" key="5">
    <source>
        <dbReference type="ARBA" id="ARBA00022822"/>
    </source>
</evidence>
<dbReference type="InterPro" id="IPR044643">
    <property type="entry name" value="TrpF_fam"/>
</dbReference>
<comment type="similarity">
    <text evidence="2">Belongs to the TrpF family.</text>
</comment>
<evidence type="ECO:0000256" key="7">
    <source>
        <dbReference type="ARBA" id="ARBA00023235"/>
    </source>
</evidence>
<reference evidence="9" key="1">
    <citation type="submission" date="2016-10" db="EMBL/GenBank/DDBJ databases">
        <title>Sequence of Gallionella enrichment culture.</title>
        <authorList>
            <person name="Poehlein A."/>
            <person name="Muehling M."/>
            <person name="Daniel R."/>
        </authorList>
    </citation>
    <scope>NUCLEOTIDE SEQUENCE</scope>
</reference>
<evidence type="ECO:0000256" key="2">
    <source>
        <dbReference type="ARBA" id="ARBA00007571"/>
    </source>
</evidence>
<dbReference type="FunFam" id="3.20.20.70:FF:000075">
    <property type="entry name" value="Tryptophan biosynthesis protein TRP1"/>
    <property type="match status" value="1"/>
</dbReference>
<dbReference type="Gene3D" id="3.20.20.70">
    <property type="entry name" value="Aldolase class I"/>
    <property type="match status" value="1"/>
</dbReference>
<evidence type="ECO:0000256" key="4">
    <source>
        <dbReference type="ARBA" id="ARBA00022605"/>
    </source>
</evidence>
<dbReference type="InterPro" id="IPR013785">
    <property type="entry name" value="Aldolase_TIM"/>
</dbReference>
<evidence type="ECO:0000256" key="1">
    <source>
        <dbReference type="ARBA" id="ARBA00004664"/>
    </source>
</evidence>
<evidence type="ECO:0000256" key="3">
    <source>
        <dbReference type="ARBA" id="ARBA00012572"/>
    </source>
</evidence>
<evidence type="ECO:0000259" key="8">
    <source>
        <dbReference type="Pfam" id="PF00697"/>
    </source>
</evidence>
<evidence type="ECO:0000256" key="6">
    <source>
        <dbReference type="ARBA" id="ARBA00023141"/>
    </source>
</evidence>
<dbReference type="PANTHER" id="PTHR42894:SF1">
    <property type="entry name" value="N-(5'-PHOSPHORIBOSYL)ANTHRANILATE ISOMERASE"/>
    <property type="match status" value="1"/>
</dbReference>
<dbReference type="NCBIfam" id="NF002299">
    <property type="entry name" value="PRK01222.1-6"/>
    <property type="match status" value="1"/>
</dbReference>
<keyword evidence="6" id="KW-0057">Aromatic amino acid biosynthesis</keyword>
<dbReference type="AlphaFoldDB" id="A0A1J5RWP2"/>
<keyword evidence="7 9" id="KW-0413">Isomerase</keyword>
<dbReference type="EMBL" id="MLJW01000148">
    <property type="protein sequence ID" value="OIQ96468.1"/>
    <property type="molecule type" value="Genomic_DNA"/>
</dbReference>
<evidence type="ECO:0000313" key="9">
    <source>
        <dbReference type="EMBL" id="OIQ96468.1"/>
    </source>
</evidence>
<name>A0A1J5RWP2_9ZZZZ</name>
<dbReference type="PANTHER" id="PTHR42894">
    <property type="entry name" value="N-(5'-PHOSPHORIBOSYL)ANTHRANILATE ISOMERASE"/>
    <property type="match status" value="1"/>
</dbReference>
<feature type="domain" description="N-(5'phosphoribosyl) anthranilate isomerase (PRAI)" evidence="8">
    <location>
        <begin position="9"/>
        <end position="204"/>
    </location>
</feature>
<accession>A0A1J5RWP2</accession>
<comment type="caution">
    <text evidence="9">The sequence shown here is derived from an EMBL/GenBank/DDBJ whole genome shotgun (WGS) entry which is preliminary data.</text>
</comment>
<sequence>MTRNTRTRIKICGITREQDVSAVASYGADALGFVFYEKSPRHVGVSQAATLERAVPPFLTVVGLFVNPSVDYVREVLAKVSLDVLQFHGEEPPELCARFGKPYLKAIRVKAGVDLVECAARYAGAQGLLLDAYVEGTQGGTGESFDWTLIPHNLALPVILSGGLHAGNVAAAIAQTRPYAVDVSSGVEAAKGIKDAAKVAAFIKEVKDVDLQLSR</sequence>
<dbReference type="GO" id="GO:0004640">
    <property type="term" value="F:phosphoribosylanthranilate isomerase activity"/>
    <property type="evidence" value="ECO:0007669"/>
    <property type="project" value="UniProtKB-EC"/>
</dbReference>
<dbReference type="NCBIfam" id="NF002298">
    <property type="entry name" value="PRK01222.1-4"/>
    <property type="match status" value="1"/>
</dbReference>
<dbReference type="HAMAP" id="MF_00135">
    <property type="entry name" value="PRAI"/>
    <property type="match status" value="1"/>
</dbReference>
<comment type="pathway">
    <text evidence="1">Amino-acid biosynthesis; L-tryptophan biosynthesis; L-tryptophan from chorismate: step 3/5.</text>
</comment>
<protein>
    <recommendedName>
        <fullName evidence="3">phosphoribosylanthranilate isomerase</fullName>
        <ecNumber evidence="3">5.3.1.24</ecNumber>
    </recommendedName>
</protein>
<keyword evidence="5" id="KW-0822">Tryptophan biosynthesis</keyword>
<dbReference type="EC" id="5.3.1.24" evidence="3"/>
<gene>
    <name evidence="9" type="primary">trpF_6</name>
    <name evidence="9" type="ORF">GALL_215090</name>
</gene>
<keyword evidence="4" id="KW-0028">Amino-acid biosynthesis</keyword>
<dbReference type="GO" id="GO:0000162">
    <property type="term" value="P:L-tryptophan biosynthetic process"/>
    <property type="evidence" value="ECO:0007669"/>
    <property type="project" value="UniProtKB-UniPathway"/>
</dbReference>
<organism evidence="9">
    <name type="scientific">mine drainage metagenome</name>
    <dbReference type="NCBI Taxonomy" id="410659"/>
    <lineage>
        <taxon>unclassified sequences</taxon>
        <taxon>metagenomes</taxon>
        <taxon>ecological metagenomes</taxon>
    </lineage>
</organism>
<dbReference type="Pfam" id="PF00697">
    <property type="entry name" value="PRAI"/>
    <property type="match status" value="1"/>
</dbReference>
<dbReference type="UniPathway" id="UPA00035">
    <property type="reaction ID" value="UER00042"/>
</dbReference>
<dbReference type="SUPFAM" id="SSF51366">
    <property type="entry name" value="Ribulose-phoshate binding barrel"/>
    <property type="match status" value="1"/>
</dbReference>
<proteinExistence type="inferred from homology"/>